<evidence type="ECO:0000313" key="2">
    <source>
        <dbReference type="Ensembl" id="ENSVURP00010014234.1"/>
    </source>
</evidence>
<reference evidence="2" key="3">
    <citation type="submission" date="2025-09" db="UniProtKB">
        <authorList>
            <consortium name="Ensembl"/>
        </authorList>
    </citation>
    <scope>IDENTIFICATION</scope>
</reference>
<organism evidence="2 3">
    <name type="scientific">Vombatus ursinus</name>
    <name type="common">Common wombat</name>
    <dbReference type="NCBI Taxonomy" id="29139"/>
    <lineage>
        <taxon>Eukaryota</taxon>
        <taxon>Metazoa</taxon>
        <taxon>Chordata</taxon>
        <taxon>Craniata</taxon>
        <taxon>Vertebrata</taxon>
        <taxon>Euteleostomi</taxon>
        <taxon>Mammalia</taxon>
        <taxon>Metatheria</taxon>
        <taxon>Diprotodontia</taxon>
        <taxon>Vombatidae</taxon>
        <taxon>Vombatus</taxon>
    </lineage>
</organism>
<dbReference type="GO" id="GO:0005829">
    <property type="term" value="C:cytosol"/>
    <property type="evidence" value="ECO:0007669"/>
    <property type="project" value="TreeGrafter"/>
</dbReference>
<dbReference type="GO" id="GO:0016020">
    <property type="term" value="C:membrane"/>
    <property type="evidence" value="ECO:0007669"/>
    <property type="project" value="TreeGrafter"/>
</dbReference>
<dbReference type="InterPro" id="IPR031751">
    <property type="entry name" value="DUF4735"/>
</dbReference>
<dbReference type="STRING" id="29139.ENSVURP00010014234"/>
<protein>
    <submittedName>
        <fullName evidence="2">Uncharacterized protein</fullName>
    </submittedName>
</protein>
<dbReference type="PANTHER" id="PTHR33539:SF1">
    <property type="entry name" value="UPF0764 PROTEIN C16ORF89"/>
    <property type="match status" value="1"/>
</dbReference>
<dbReference type="PANTHER" id="PTHR33539">
    <property type="entry name" value="UPF0764 PROTEIN C16ORF89"/>
    <property type="match status" value="1"/>
</dbReference>
<accession>A0A4X2KPX6</accession>
<dbReference type="OrthoDB" id="5949187at2759"/>
<sequence length="332" mass="37812">MYLLGLLLLMLQLPPLSLQNSNPSETSVAMGKVILSALEKATSYLEKRYREFNLDSLVGFLMLKEQLTGVLEKWAHDSALKPLTLSVEEILKRLSLIILGAKVFLKIVDFKYLQEFQETLQPEFWKLPSSWSQTNTSMIYSKFNDSNPFPAKLSDSCMTLLLGTTEKNGQPCRVTDYCVGLMTAPGRSGEELVKQLFYFLIAKMKECSSDLFLRSKYYMDIFCANMMEWNLKTEKNGFSFQNKNIFMTYIMLCGFSGYSDFYKIPWIKTILKWQNSGEGCYWKIFVIGNRPLMRGNHLEGGCSSLNTAAAVASLGGFLYYFADNSPTINKSH</sequence>
<keyword evidence="3" id="KW-1185">Reference proteome</keyword>
<dbReference type="GeneTree" id="ENSGT00390000013433"/>
<dbReference type="Pfam" id="PF15882">
    <property type="entry name" value="DUF4735"/>
    <property type="match status" value="1"/>
</dbReference>
<dbReference type="GeneID" id="114025933"/>
<feature type="chain" id="PRO_5021259217" evidence="1">
    <location>
        <begin position="20"/>
        <end position="332"/>
    </location>
</feature>
<feature type="signal peptide" evidence="1">
    <location>
        <begin position="1"/>
        <end position="19"/>
    </location>
</feature>
<dbReference type="Proteomes" id="UP000314987">
    <property type="component" value="Unassembled WGS sequence"/>
</dbReference>
<evidence type="ECO:0000313" key="3">
    <source>
        <dbReference type="Proteomes" id="UP000314987"/>
    </source>
</evidence>
<reference evidence="2" key="2">
    <citation type="submission" date="2025-08" db="UniProtKB">
        <authorList>
            <consortium name="Ensembl"/>
        </authorList>
    </citation>
    <scope>IDENTIFICATION</scope>
</reference>
<dbReference type="RefSeq" id="XP_027695269.1">
    <property type="nucleotide sequence ID" value="XM_027839468.1"/>
</dbReference>
<dbReference type="AlphaFoldDB" id="A0A4X2KPX6"/>
<keyword evidence="1" id="KW-0732">Signal</keyword>
<name>A0A4X2KPX6_VOMUR</name>
<evidence type="ECO:0000256" key="1">
    <source>
        <dbReference type="SAM" id="SignalP"/>
    </source>
</evidence>
<proteinExistence type="predicted"/>
<gene>
    <name evidence="2" type="primary">LOC114025933</name>
</gene>
<reference evidence="3" key="1">
    <citation type="submission" date="2018-12" db="EMBL/GenBank/DDBJ databases">
        <authorList>
            <person name="Yazar S."/>
        </authorList>
    </citation>
    <scope>NUCLEOTIDE SEQUENCE [LARGE SCALE GENOMIC DNA]</scope>
</reference>
<dbReference type="Ensembl" id="ENSVURT00010016211.1">
    <property type="protein sequence ID" value="ENSVURP00010014234.1"/>
    <property type="gene ID" value="ENSVURG00010010934.1"/>
</dbReference>
<dbReference type="OMA" id="ECYRYLL"/>